<dbReference type="InterPro" id="IPR013785">
    <property type="entry name" value="Aldolase_TIM"/>
</dbReference>
<comment type="caution">
    <text evidence="3">The sequence shown here is derived from an EMBL/GenBank/DDBJ whole genome shotgun (WGS) entry which is preliminary data.</text>
</comment>
<name>X1A863_9ZZZZ</name>
<dbReference type="AlphaFoldDB" id="X1A863"/>
<sequence length="142" mass="16439">KNLKENYKEKLVLGHPIDFLFLIDPSYKVRPCRGGSDAPIILPNGNVYPCPAWKNIQDLCAGNIYKQNFQKIWEGEYFEFFRNFILKDFEHIIGLCQECKFLSSCKGKCVAQRILKYHSAPKLPKCLNIGPDPLCLRLFKIN</sequence>
<organism evidence="3">
    <name type="scientific">marine sediment metagenome</name>
    <dbReference type="NCBI Taxonomy" id="412755"/>
    <lineage>
        <taxon>unclassified sequences</taxon>
        <taxon>metagenomes</taxon>
        <taxon>ecological metagenomes</taxon>
    </lineage>
</organism>
<dbReference type="NCBIfam" id="TIGR04085">
    <property type="entry name" value="rSAM_more_4Fe4S"/>
    <property type="match status" value="1"/>
</dbReference>
<dbReference type="Pfam" id="PF13186">
    <property type="entry name" value="SPASM"/>
    <property type="match status" value="1"/>
</dbReference>
<evidence type="ECO:0000259" key="2">
    <source>
        <dbReference type="Pfam" id="PF13186"/>
    </source>
</evidence>
<accession>X1A863</accession>
<dbReference type="PANTHER" id="PTHR43273">
    <property type="entry name" value="ANAEROBIC SULFATASE-MATURATING ENZYME HOMOLOG ASLB-RELATED"/>
    <property type="match status" value="1"/>
</dbReference>
<comment type="cofactor">
    <cofactor evidence="1">
        <name>[4Fe-4S] cluster</name>
        <dbReference type="ChEBI" id="CHEBI:49883"/>
    </cofactor>
</comment>
<evidence type="ECO:0000313" key="3">
    <source>
        <dbReference type="EMBL" id="GAG56386.1"/>
    </source>
</evidence>
<dbReference type="InterPro" id="IPR023867">
    <property type="entry name" value="Sulphatase_maturase_rSAM"/>
</dbReference>
<dbReference type="PANTHER" id="PTHR43273:SF3">
    <property type="entry name" value="ANAEROBIC SULFATASE-MATURATING ENZYME HOMOLOG ASLB-RELATED"/>
    <property type="match status" value="1"/>
</dbReference>
<protein>
    <recommendedName>
        <fullName evidence="2">4Fe4S-binding SPASM domain-containing protein</fullName>
    </recommendedName>
</protein>
<dbReference type="InterPro" id="IPR023885">
    <property type="entry name" value="4Fe4S-binding_SPASM_dom"/>
</dbReference>
<proteinExistence type="predicted"/>
<evidence type="ECO:0000256" key="1">
    <source>
        <dbReference type="ARBA" id="ARBA00001966"/>
    </source>
</evidence>
<dbReference type="InterPro" id="IPR058240">
    <property type="entry name" value="rSAM_sf"/>
</dbReference>
<dbReference type="EMBL" id="BART01008665">
    <property type="protein sequence ID" value="GAG56386.1"/>
    <property type="molecule type" value="Genomic_DNA"/>
</dbReference>
<reference evidence="3" key="1">
    <citation type="journal article" date="2014" name="Front. Microbiol.">
        <title>High frequency of phylogenetically diverse reductive dehalogenase-homologous genes in deep subseafloor sedimentary metagenomes.</title>
        <authorList>
            <person name="Kawai M."/>
            <person name="Futagami T."/>
            <person name="Toyoda A."/>
            <person name="Takaki Y."/>
            <person name="Nishi S."/>
            <person name="Hori S."/>
            <person name="Arai W."/>
            <person name="Tsubouchi T."/>
            <person name="Morono Y."/>
            <person name="Uchiyama I."/>
            <person name="Ito T."/>
            <person name="Fujiyama A."/>
            <person name="Inagaki F."/>
            <person name="Takami H."/>
        </authorList>
    </citation>
    <scope>NUCLEOTIDE SEQUENCE</scope>
    <source>
        <strain evidence="3">Expedition CK06-06</strain>
    </source>
</reference>
<gene>
    <name evidence="3" type="ORF">S01H4_19431</name>
</gene>
<dbReference type="GO" id="GO:0016491">
    <property type="term" value="F:oxidoreductase activity"/>
    <property type="evidence" value="ECO:0007669"/>
    <property type="project" value="InterPro"/>
</dbReference>
<feature type="non-terminal residue" evidence="3">
    <location>
        <position position="1"/>
    </location>
</feature>
<dbReference type="SUPFAM" id="SSF102114">
    <property type="entry name" value="Radical SAM enzymes"/>
    <property type="match status" value="1"/>
</dbReference>
<feature type="domain" description="4Fe4S-binding SPASM" evidence="2">
    <location>
        <begin position="32"/>
        <end position="100"/>
    </location>
</feature>
<dbReference type="Gene3D" id="3.20.20.70">
    <property type="entry name" value="Aldolase class I"/>
    <property type="match status" value="1"/>
</dbReference>